<dbReference type="SUPFAM" id="SSF52047">
    <property type="entry name" value="RNI-like"/>
    <property type="match status" value="1"/>
</dbReference>
<dbReference type="InterPro" id="IPR001810">
    <property type="entry name" value="F-box_dom"/>
</dbReference>
<dbReference type="AlphaFoldDB" id="A0AAW0E6I7"/>
<evidence type="ECO:0000313" key="2">
    <source>
        <dbReference type="EMBL" id="KAK7061222.1"/>
    </source>
</evidence>
<protein>
    <submittedName>
        <fullName evidence="2">F-box domain-containing protein</fullName>
    </submittedName>
</protein>
<dbReference type="InterPro" id="IPR032675">
    <property type="entry name" value="LRR_dom_sf"/>
</dbReference>
<accession>A0AAW0E6I7</accession>
<dbReference type="Pfam" id="PF12937">
    <property type="entry name" value="F-box-like"/>
    <property type="match status" value="1"/>
</dbReference>
<dbReference type="Gene3D" id="3.80.10.10">
    <property type="entry name" value="Ribonuclease Inhibitor"/>
    <property type="match status" value="1"/>
</dbReference>
<comment type="caution">
    <text evidence="2">The sequence shown here is derived from an EMBL/GenBank/DDBJ whole genome shotgun (WGS) entry which is preliminary data.</text>
</comment>
<dbReference type="EMBL" id="JAWWNJ010000002">
    <property type="protein sequence ID" value="KAK7061222.1"/>
    <property type="molecule type" value="Genomic_DNA"/>
</dbReference>
<name>A0AAW0E6I7_9AGAR</name>
<evidence type="ECO:0000259" key="1">
    <source>
        <dbReference type="Pfam" id="PF12937"/>
    </source>
</evidence>
<sequence length="511" mass="56975">MAAPRYPPLEVLAKQAERVKHSSRAEIQRLIADSGATISSLDTQITALQSKIAQLLALRDHECAAATALRHFAAPVRTLPAELLSEIFLLSMLHDDDARHIQDAYRLSHVCSEWRAVAHDTSRLWTGHISVCIAPDSSKEEKSYLVFRAWLARSAPHTLSIAVRCRQSERSLVSIPTHSHIAEVIRVAPRWRFLDLCSIPGVFLQQLCRAGTLDALEELDIWTVELAGAQIDLATISCFLTAPRLRKLTTSSNCPIPMPWKQLTDITLTIQHPDLVSNILMQSLNVVRASFRVNASTGSTTQIASRCELNYLRHLSLTTIGADGLQFMWLLDLISAPALDELSLSSRHRDSPHWVQSSFTAFQLCSPNITKLVIAGHDMRIPPPALHAALRHAPALTQLTLDDCSRSFDHHVLHALTYKTGVPPLVPRLQTLNLTCLEISGMEDVVASMIGSRWWTDEELASYPTPPTVTRWVEVNLDDCSWFNEYAFTESFKDAMETLRRTGLAVVVDTK</sequence>
<evidence type="ECO:0000313" key="3">
    <source>
        <dbReference type="Proteomes" id="UP001362999"/>
    </source>
</evidence>
<reference evidence="2 3" key="1">
    <citation type="journal article" date="2024" name="J Genomics">
        <title>Draft genome sequencing and assembly of Favolaschia claudopus CIRM-BRFM 2984 isolated from oak limbs.</title>
        <authorList>
            <person name="Navarro D."/>
            <person name="Drula E."/>
            <person name="Chaduli D."/>
            <person name="Cazenave R."/>
            <person name="Ahrendt S."/>
            <person name="Wang J."/>
            <person name="Lipzen A."/>
            <person name="Daum C."/>
            <person name="Barry K."/>
            <person name="Grigoriev I.V."/>
            <person name="Favel A."/>
            <person name="Rosso M.N."/>
            <person name="Martin F."/>
        </authorList>
    </citation>
    <scope>NUCLEOTIDE SEQUENCE [LARGE SCALE GENOMIC DNA]</scope>
    <source>
        <strain evidence="2 3">CIRM-BRFM 2984</strain>
    </source>
</reference>
<dbReference type="Gene3D" id="1.20.1280.50">
    <property type="match status" value="1"/>
</dbReference>
<dbReference type="Proteomes" id="UP001362999">
    <property type="component" value="Unassembled WGS sequence"/>
</dbReference>
<feature type="domain" description="F-box" evidence="1">
    <location>
        <begin position="78"/>
        <end position="126"/>
    </location>
</feature>
<proteinExistence type="predicted"/>
<gene>
    <name evidence="2" type="ORF">R3P38DRAFT_2828243</name>
</gene>
<organism evidence="2 3">
    <name type="scientific">Favolaschia claudopus</name>
    <dbReference type="NCBI Taxonomy" id="2862362"/>
    <lineage>
        <taxon>Eukaryota</taxon>
        <taxon>Fungi</taxon>
        <taxon>Dikarya</taxon>
        <taxon>Basidiomycota</taxon>
        <taxon>Agaricomycotina</taxon>
        <taxon>Agaricomycetes</taxon>
        <taxon>Agaricomycetidae</taxon>
        <taxon>Agaricales</taxon>
        <taxon>Marasmiineae</taxon>
        <taxon>Mycenaceae</taxon>
        <taxon>Favolaschia</taxon>
    </lineage>
</organism>
<keyword evidence="3" id="KW-1185">Reference proteome</keyword>